<organism evidence="1 2">
    <name type="scientific">Glossina palpalis gambiensis</name>
    <dbReference type="NCBI Taxonomy" id="67801"/>
    <lineage>
        <taxon>Eukaryota</taxon>
        <taxon>Metazoa</taxon>
        <taxon>Ecdysozoa</taxon>
        <taxon>Arthropoda</taxon>
        <taxon>Hexapoda</taxon>
        <taxon>Insecta</taxon>
        <taxon>Pterygota</taxon>
        <taxon>Neoptera</taxon>
        <taxon>Endopterygota</taxon>
        <taxon>Diptera</taxon>
        <taxon>Brachycera</taxon>
        <taxon>Muscomorpha</taxon>
        <taxon>Hippoboscoidea</taxon>
        <taxon>Glossinidae</taxon>
        <taxon>Glossina</taxon>
    </lineage>
</organism>
<keyword evidence="2" id="KW-1185">Reference proteome</keyword>
<reference evidence="2" key="1">
    <citation type="submission" date="2015-01" db="EMBL/GenBank/DDBJ databases">
        <authorList>
            <person name="Aksoy S."/>
            <person name="Warren W."/>
            <person name="Wilson R.K."/>
        </authorList>
    </citation>
    <scope>NUCLEOTIDE SEQUENCE [LARGE SCALE GENOMIC DNA]</scope>
    <source>
        <strain evidence="2">IAEA</strain>
    </source>
</reference>
<dbReference type="EMBL" id="JXJN01022088">
    <property type="status" value="NOT_ANNOTATED_CDS"/>
    <property type="molecule type" value="Genomic_DNA"/>
</dbReference>
<proteinExistence type="predicted"/>
<protein>
    <submittedName>
        <fullName evidence="1">Uncharacterized protein</fullName>
    </submittedName>
</protein>
<dbReference type="VEuPathDB" id="VectorBase:GPPI043221"/>
<evidence type="ECO:0000313" key="1">
    <source>
        <dbReference type="EnsemblMetazoa" id="GPPI043221-PA"/>
    </source>
</evidence>
<reference evidence="1" key="2">
    <citation type="submission" date="2020-05" db="UniProtKB">
        <authorList>
            <consortium name="EnsemblMetazoa"/>
        </authorList>
    </citation>
    <scope>IDENTIFICATION</scope>
    <source>
        <strain evidence="1">IAEA</strain>
    </source>
</reference>
<accession>A0A1B0BX57</accession>
<evidence type="ECO:0000313" key="2">
    <source>
        <dbReference type="Proteomes" id="UP000092460"/>
    </source>
</evidence>
<dbReference type="Proteomes" id="UP000092460">
    <property type="component" value="Unassembled WGS sequence"/>
</dbReference>
<dbReference type="EnsemblMetazoa" id="GPPI043221-RA">
    <property type="protein sequence ID" value="GPPI043221-PA"/>
    <property type="gene ID" value="GPPI043221"/>
</dbReference>
<sequence>MLMISHLVRQGMCLQIQLSQTLPQPGTSTPSIGRGISTLRTTPYLLHSSLISSNISSYSSSSRNSSGVTILRRHKTSVGGPDIPTIDRPGTCIITGAAVNAYPLLKPVAASLTKLKALNWPKDNKSSLTY</sequence>
<dbReference type="AlphaFoldDB" id="A0A1B0BX57"/>
<name>A0A1B0BX57_9MUSC</name>